<dbReference type="InterPro" id="IPR014509">
    <property type="entry name" value="YjdF-like"/>
</dbReference>
<dbReference type="AlphaFoldDB" id="M1NRB0"/>
<dbReference type="EMBL" id="CP003697">
    <property type="protein sequence ID" value="AGF72037.1"/>
    <property type="molecule type" value="Genomic_DNA"/>
</dbReference>
<dbReference type="HOGENOM" id="CLU_101705_0_0_11"/>
<dbReference type="eggNOG" id="ENOG503364P">
    <property type="taxonomic scope" value="Bacteria"/>
</dbReference>
<gene>
    <name evidence="3" type="ORF">A605_05155</name>
</gene>
<sequence length="238" mass="25700">MIDNFLRPPRGLSEVVADTLRGLGALSVILAAVFFELTDAGVIAFTLPGLVAPRFIGIKPWPDIMLSVTLLVAAWSSVLDLYTRITWWDLVVHFFCVGVLAVGCYLFLARLRIVPTPFTSGFTSPGGVILTTTFGLALGSLWEMVEWLGYAYITSDIYVTYEDTISDMATGGLGALGMGFAVAYLPLLHTAHPTSASAPPMSEGKSRLNRQRSTDRDSDPGSSSSMVCRVSPEKDLLD</sequence>
<protein>
    <submittedName>
        <fullName evidence="3">Uncharacterized protein</fullName>
    </submittedName>
</protein>
<evidence type="ECO:0000256" key="1">
    <source>
        <dbReference type="SAM" id="MobiDB-lite"/>
    </source>
</evidence>
<dbReference type="STRING" id="1121362.A605_05155"/>
<feature type="transmembrane region" description="Helical" evidence="2">
    <location>
        <begin position="64"/>
        <end position="85"/>
    </location>
</feature>
<feature type="region of interest" description="Disordered" evidence="1">
    <location>
        <begin position="194"/>
        <end position="238"/>
    </location>
</feature>
<evidence type="ECO:0000313" key="3">
    <source>
        <dbReference type="EMBL" id="AGF72037.1"/>
    </source>
</evidence>
<feature type="transmembrane region" description="Helical" evidence="2">
    <location>
        <begin position="91"/>
        <end position="109"/>
    </location>
</feature>
<dbReference type="RefSeq" id="WP_015400456.1">
    <property type="nucleotide sequence ID" value="NC_020302.1"/>
</dbReference>
<dbReference type="PATRIC" id="fig|1121362.3.peg.1036"/>
<accession>M1NRB0</accession>
<feature type="transmembrane region" description="Helical" evidence="2">
    <location>
        <begin position="28"/>
        <end position="52"/>
    </location>
</feature>
<dbReference type="Pfam" id="PF09997">
    <property type="entry name" value="DUF2238"/>
    <property type="match status" value="1"/>
</dbReference>
<feature type="transmembrane region" description="Helical" evidence="2">
    <location>
        <begin position="121"/>
        <end position="142"/>
    </location>
</feature>
<feature type="transmembrane region" description="Helical" evidence="2">
    <location>
        <begin position="168"/>
        <end position="187"/>
    </location>
</feature>
<evidence type="ECO:0000313" key="4">
    <source>
        <dbReference type="Proteomes" id="UP000011723"/>
    </source>
</evidence>
<keyword evidence="2" id="KW-0812">Transmembrane</keyword>
<proteinExistence type="predicted"/>
<keyword evidence="2" id="KW-0472">Membrane</keyword>
<keyword evidence="2" id="KW-1133">Transmembrane helix</keyword>
<reference evidence="3 4" key="1">
    <citation type="journal article" date="2012" name="Stand. Genomic Sci.">
        <title>Genome sequence of the halotolerant bacterium Corynebacterium halotolerans type strain YIM 70093(T) (= DSM 44683(T)).</title>
        <authorList>
            <person name="Ruckert C."/>
            <person name="Albersmeier A."/>
            <person name="Al-Dilaimi A."/>
            <person name="Niehaus K."/>
            <person name="Szczepanowski R."/>
            <person name="Kalinowski J."/>
        </authorList>
    </citation>
    <scope>NUCLEOTIDE SEQUENCE [LARGE SCALE GENOMIC DNA]</scope>
    <source>
        <strain evidence="3">YIM 70093</strain>
    </source>
</reference>
<evidence type="ECO:0000256" key="2">
    <source>
        <dbReference type="SAM" id="Phobius"/>
    </source>
</evidence>
<keyword evidence="4" id="KW-1185">Reference proteome</keyword>
<dbReference type="Proteomes" id="UP000011723">
    <property type="component" value="Chromosome"/>
</dbReference>
<organism evidence="3 4">
    <name type="scientific">Corynebacterium halotolerans YIM 70093 = DSM 44683</name>
    <dbReference type="NCBI Taxonomy" id="1121362"/>
    <lineage>
        <taxon>Bacteria</taxon>
        <taxon>Bacillati</taxon>
        <taxon>Actinomycetota</taxon>
        <taxon>Actinomycetes</taxon>
        <taxon>Mycobacteriales</taxon>
        <taxon>Corynebacteriaceae</taxon>
        <taxon>Corynebacterium</taxon>
    </lineage>
</organism>
<dbReference type="KEGG" id="chn:A605_05155"/>
<name>M1NRB0_9CORY</name>